<dbReference type="SUPFAM" id="SSF52540">
    <property type="entry name" value="P-loop containing nucleoside triphosphate hydrolases"/>
    <property type="match status" value="1"/>
</dbReference>
<dbReference type="InterPro" id="IPR027417">
    <property type="entry name" value="P-loop_NTPase"/>
</dbReference>
<evidence type="ECO:0000313" key="1">
    <source>
        <dbReference type="EMBL" id="VZO35358.1"/>
    </source>
</evidence>
<dbReference type="Proteomes" id="UP000419743">
    <property type="component" value="Unassembled WGS sequence"/>
</dbReference>
<dbReference type="AlphaFoldDB" id="A0A7M4DEL5"/>
<keyword evidence="1" id="KW-0418">Kinase</keyword>
<accession>A0A7M4DEL5</accession>
<dbReference type="RefSeq" id="WP_156739124.1">
    <property type="nucleotide sequence ID" value="NZ_CACRYJ010000008.1"/>
</dbReference>
<keyword evidence="2" id="KW-1185">Reference proteome</keyword>
<comment type="caution">
    <text evidence="1">The sequence shown here is derived from an EMBL/GenBank/DDBJ whole genome shotgun (WGS) entry which is preliminary data.</text>
</comment>
<sequence>MTEDATKVLVLISGPIAAGKSTLAHAVTDRLRKQGRTVALVDLDTVAEMALPTLPDWEWAHEIHARLVGHWVRVPLDVVVDEGTSSRAEVAQVLGGVPEQTAVVRVVLVADVHRSWERAQGDPTRGVSKDRDFLEGVYRHFEGELPGLERDLLLDVESTSAEECLASIVSEVERRLTA</sequence>
<gene>
    <name evidence="1" type="primary">cysC</name>
    <name evidence="1" type="ORF">HALOF300_00555</name>
</gene>
<keyword evidence="1" id="KW-0808">Transferase</keyword>
<dbReference type="EC" id="2.7.1.25" evidence="1"/>
<protein>
    <submittedName>
        <fullName evidence="1">Adenylyl-sulfate kinase</fullName>
        <ecNumber evidence="1">2.7.1.25</ecNumber>
    </submittedName>
</protein>
<proteinExistence type="predicted"/>
<evidence type="ECO:0000313" key="2">
    <source>
        <dbReference type="Proteomes" id="UP000419743"/>
    </source>
</evidence>
<name>A0A7M4DEL5_9MICO</name>
<dbReference type="Gene3D" id="3.40.50.300">
    <property type="entry name" value="P-loop containing nucleotide triphosphate hydrolases"/>
    <property type="match status" value="1"/>
</dbReference>
<dbReference type="Pfam" id="PF13671">
    <property type="entry name" value="AAA_33"/>
    <property type="match status" value="1"/>
</dbReference>
<dbReference type="GO" id="GO:0004020">
    <property type="term" value="F:adenylylsulfate kinase activity"/>
    <property type="evidence" value="ECO:0007669"/>
    <property type="project" value="UniProtKB-EC"/>
</dbReference>
<reference evidence="1 2" key="1">
    <citation type="submission" date="2019-11" db="EMBL/GenBank/DDBJ databases">
        <authorList>
            <person name="Criscuolo A."/>
        </authorList>
    </citation>
    <scope>NUCLEOTIDE SEQUENCE [LARGE SCALE GENOMIC DNA]</scope>
    <source>
        <strain evidence="1">CIP111667</strain>
    </source>
</reference>
<organism evidence="1 2">
    <name type="scientific">Occultella aeris</name>
    <dbReference type="NCBI Taxonomy" id="2761496"/>
    <lineage>
        <taxon>Bacteria</taxon>
        <taxon>Bacillati</taxon>
        <taxon>Actinomycetota</taxon>
        <taxon>Actinomycetes</taxon>
        <taxon>Micrococcales</taxon>
        <taxon>Ruaniaceae</taxon>
        <taxon>Occultella</taxon>
    </lineage>
</organism>
<dbReference type="EMBL" id="CACRYJ010000008">
    <property type="protein sequence ID" value="VZO35358.1"/>
    <property type="molecule type" value="Genomic_DNA"/>
</dbReference>